<dbReference type="PIRSF" id="PIRSF005917">
    <property type="entry name" value="MTase_YraL"/>
    <property type="match status" value="1"/>
</dbReference>
<evidence type="ECO:0000256" key="2">
    <source>
        <dbReference type="ARBA" id="ARBA00022552"/>
    </source>
</evidence>
<keyword evidence="5" id="KW-0949">S-adenosyl-L-methionine</keyword>
<accession>A0A9D9ISJ9</accession>
<dbReference type="InterPro" id="IPR014777">
    <property type="entry name" value="4pyrrole_Mease_sub1"/>
</dbReference>
<dbReference type="EMBL" id="JADILZ010000014">
    <property type="protein sequence ID" value="MBO8477501.1"/>
    <property type="molecule type" value="Genomic_DNA"/>
</dbReference>
<evidence type="ECO:0000256" key="4">
    <source>
        <dbReference type="ARBA" id="ARBA00022679"/>
    </source>
</evidence>
<proteinExistence type="predicted"/>
<sequence length="246" mass="26800">MTGNNTTGKGRLYLIPSPIGDNDPGEVIPRPVLEKLAELDTFVVEETRTARRYLSKAGLKGRIDGLRFHELNEHTKQEEVEGYLELFEGGNDVGLISEAGLPAVADPGAQLVALAHSHGIEVVPFTGPSSLMLALMSSGLNGQSFAFCGYLPARPDERKAKLKSIERLSSSTGQTQIFIETPYRNDAMLKDILACCHDDTRVCVAAGITGPDAFIRTMTVRQWKDAGHVIGKRPCVFLLLGQQTHR</sequence>
<dbReference type="AlphaFoldDB" id="A0A9D9ISJ9"/>
<dbReference type="CDD" id="cd11649">
    <property type="entry name" value="RsmI_like"/>
    <property type="match status" value="1"/>
</dbReference>
<evidence type="ECO:0000256" key="3">
    <source>
        <dbReference type="ARBA" id="ARBA00022603"/>
    </source>
</evidence>
<protein>
    <submittedName>
        <fullName evidence="7">SAM-dependent methyltransferase</fullName>
    </submittedName>
</protein>
<evidence type="ECO:0000256" key="5">
    <source>
        <dbReference type="ARBA" id="ARBA00022691"/>
    </source>
</evidence>
<comment type="caution">
    <text evidence="7">The sequence shown here is derived from an EMBL/GenBank/DDBJ whole genome shotgun (WGS) entry which is preliminary data.</text>
</comment>
<evidence type="ECO:0000259" key="6">
    <source>
        <dbReference type="Pfam" id="PF00590"/>
    </source>
</evidence>
<evidence type="ECO:0000256" key="1">
    <source>
        <dbReference type="ARBA" id="ARBA00022490"/>
    </source>
</evidence>
<dbReference type="GO" id="GO:0008168">
    <property type="term" value="F:methyltransferase activity"/>
    <property type="evidence" value="ECO:0007669"/>
    <property type="project" value="UniProtKB-KW"/>
</dbReference>
<organism evidence="7 8">
    <name type="scientific">Candidatus Cryptobacteroides excrementipullorum</name>
    <dbReference type="NCBI Taxonomy" id="2840761"/>
    <lineage>
        <taxon>Bacteria</taxon>
        <taxon>Pseudomonadati</taxon>
        <taxon>Bacteroidota</taxon>
        <taxon>Bacteroidia</taxon>
        <taxon>Bacteroidales</taxon>
        <taxon>Candidatus Cryptobacteroides</taxon>
    </lineage>
</organism>
<keyword evidence="1" id="KW-0963">Cytoplasm</keyword>
<dbReference type="InterPro" id="IPR014776">
    <property type="entry name" value="4pyrrole_Mease_sub2"/>
</dbReference>
<dbReference type="InterPro" id="IPR000878">
    <property type="entry name" value="4pyrrol_Mease"/>
</dbReference>
<evidence type="ECO:0000313" key="8">
    <source>
        <dbReference type="Proteomes" id="UP000823771"/>
    </source>
</evidence>
<dbReference type="PANTHER" id="PTHR46111">
    <property type="entry name" value="RIBOSOMAL RNA SMALL SUBUNIT METHYLTRANSFERASE I"/>
    <property type="match status" value="1"/>
</dbReference>
<name>A0A9D9ISJ9_9BACT</name>
<reference evidence="7" key="1">
    <citation type="submission" date="2020-10" db="EMBL/GenBank/DDBJ databases">
        <authorList>
            <person name="Gilroy R."/>
        </authorList>
    </citation>
    <scope>NUCLEOTIDE SEQUENCE</scope>
    <source>
        <strain evidence="7">2478</strain>
    </source>
</reference>
<keyword evidence="3 7" id="KW-0489">Methyltransferase</keyword>
<dbReference type="Proteomes" id="UP000823771">
    <property type="component" value="Unassembled WGS sequence"/>
</dbReference>
<dbReference type="GO" id="GO:0032259">
    <property type="term" value="P:methylation"/>
    <property type="evidence" value="ECO:0007669"/>
    <property type="project" value="UniProtKB-KW"/>
</dbReference>
<dbReference type="InterPro" id="IPR035996">
    <property type="entry name" value="4pyrrol_Methylase_sf"/>
</dbReference>
<keyword evidence="2" id="KW-0698">rRNA processing</keyword>
<keyword evidence="4" id="KW-0808">Transferase</keyword>
<reference evidence="7" key="2">
    <citation type="journal article" date="2021" name="PeerJ">
        <title>Extensive microbial diversity within the chicken gut microbiome revealed by metagenomics and culture.</title>
        <authorList>
            <person name="Gilroy R."/>
            <person name="Ravi A."/>
            <person name="Getino M."/>
            <person name="Pursley I."/>
            <person name="Horton D.L."/>
            <person name="Alikhan N.F."/>
            <person name="Baker D."/>
            <person name="Gharbi K."/>
            <person name="Hall N."/>
            <person name="Watson M."/>
            <person name="Adriaenssens E.M."/>
            <person name="Foster-Nyarko E."/>
            <person name="Jarju S."/>
            <person name="Secka A."/>
            <person name="Antonio M."/>
            <person name="Oren A."/>
            <person name="Chaudhuri R.R."/>
            <person name="La Ragione R."/>
            <person name="Hildebrand F."/>
            <person name="Pallen M.J."/>
        </authorList>
    </citation>
    <scope>NUCLEOTIDE SEQUENCE</scope>
    <source>
        <strain evidence="7">2478</strain>
    </source>
</reference>
<feature type="domain" description="Tetrapyrrole methylase" evidence="6">
    <location>
        <begin position="12"/>
        <end position="221"/>
    </location>
</feature>
<evidence type="ECO:0000313" key="7">
    <source>
        <dbReference type="EMBL" id="MBO8477501.1"/>
    </source>
</evidence>
<dbReference type="GO" id="GO:0006364">
    <property type="term" value="P:rRNA processing"/>
    <property type="evidence" value="ECO:0007669"/>
    <property type="project" value="UniProtKB-KW"/>
</dbReference>
<dbReference type="Gene3D" id="3.30.950.10">
    <property type="entry name" value="Methyltransferase, Cobalt-precorrin-4 Transmethylase, Domain 2"/>
    <property type="match status" value="1"/>
</dbReference>
<dbReference type="PANTHER" id="PTHR46111:SF2">
    <property type="entry name" value="SAM-DEPENDENT METHYLTRANSFERASE"/>
    <property type="match status" value="1"/>
</dbReference>
<gene>
    <name evidence="7" type="ORF">IAB80_01165</name>
</gene>
<dbReference type="Gene3D" id="3.40.1010.10">
    <property type="entry name" value="Cobalt-precorrin-4 Transmethylase, Domain 1"/>
    <property type="match status" value="1"/>
</dbReference>
<dbReference type="InterPro" id="IPR008189">
    <property type="entry name" value="rRNA_ssu_MeTfrase_I"/>
</dbReference>
<dbReference type="Pfam" id="PF00590">
    <property type="entry name" value="TP_methylase"/>
    <property type="match status" value="1"/>
</dbReference>
<dbReference type="SUPFAM" id="SSF53790">
    <property type="entry name" value="Tetrapyrrole methylase"/>
    <property type="match status" value="1"/>
</dbReference>